<organism evidence="2 3">
    <name type="scientific">Rothia mucilaginosa</name>
    <dbReference type="NCBI Taxonomy" id="43675"/>
    <lineage>
        <taxon>Bacteria</taxon>
        <taxon>Bacillati</taxon>
        <taxon>Actinomycetota</taxon>
        <taxon>Actinomycetes</taxon>
        <taxon>Micrococcales</taxon>
        <taxon>Micrococcaceae</taxon>
        <taxon>Rothia</taxon>
    </lineage>
</organism>
<evidence type="ECO:0000259" key="1">
    <source>
        <dbReference type="SMART" id="SM00507"/>
    </source>
</evidence>
<dbReference type="InterPro" id="IPR029471">
    <property type="entry name" value="HNH_5"/>
</dbReference>
<dbReference type="InterPro" id="IPR003615">
    <property type="entry name" value="HNH_nuc"/>
</dbReference>
<accession>A0A291DD95</accession>
<protein>
    <submittedName>
        <fullName evidence="2">HNH endonuclease</fullName>
    </submittedName>
</protein>
<dbReference type="Proteomes" id="UP000218628">
    <property type="component" value="Chromosome"/>
</dbReference>
<dbReference type="RefSeq" id="WP_083303501.1">
    <property type="nucleotide sequence ID" value="NZ_CP023510.1"/>
</dbReference>
<dbReference type="EMBL" id="CP023510">
    <property type="protein sequence ID" value="ATF62279.1"/>
    <property type="molecule type" value="Genomic_DNA"/>
</dbReference>
<dbReference type="CDD" id="cd00085">
    <property type="entry name" value="HNHc"/>
    <property type="match status" value="1"/>
</dbReference>
<evidence type="ECO:0000313" key="2">
    <source>
        <dbReference type="EMBL" id="ATF62279.1"/>
    </source>
</evidence>
<feature type="domain" description="HNH nuclease" evidence="1">
    <location>
        <begin position="17"/>
        <end position="76"/>
    </location>
</feature>
<sequence>MATSRTGTARWKNLRKQELAAAFERGDMLCPICGVAYDWHRSKQPNSPELDHVTAHAEGGKDVAENTRVICRRCNQRLGGKLGGKRSQALKTIRIAEPLRPRTTLIF</sequence>
<dbReference type="GO" id="GO:0004519">
    <property type="term" value="F:endonuclease activity"/>
    <property type="evidence" value="ECO:0007669"/>
    <property type="project" value="UniProtKB-KW"/>
</dbReference>
<keyword evidence="2" id="KW-0540">Nuclease</keyword>
<reference evidence="3" key="1">
    <citation type="submission" date="2017-09" db="EMBL/GenBank/DDBJ databases">
        <title>FDA dAtabase for Regulatory Grade micrObial Sequences (FDA-ARGOS): Supporting development and validation of Infectious Disease Dx tests.</title>
        <authorList>
            <person name="Minogue T."/>
            <person name="Wolcott M."/>
            <person name="Wasieloski L."/>
            <person name="Aguilar W."/>
            <person name="Moore D."/>
            <person name="Tallon L."/>
            <person name="Sadzewicz L."/>
            <person name="Ott S."/>
            <person name="Zhao X."/>
            <person name="Nagaraj S."/>
            <person name="Vavikolanu K."/>
            <person name="Aluvathingal J."/>
            <person name="Nadendla S."/>
            <person name="Sichtig H."/>
        </authorList>
    </citation>
    <scope>NUCLEOTIDE SEQUENCE [LARGE SCALE GENOMIC DNA]</scope>
    <source>
        <strain evidence="3">FDAARGOS_369</strain>
    </source>
</reference>
<keyword evidence="2" id="KW-0255">Endonuclease</keyword>
<keyword evidence="2" id="KW-0378">Hydrolase</keyword>
<name>A0A291DD95_9MICC</name>
<dbReference type="Gene3D" id="1.10.30.50">
    <property type="match status" value="1"/>
</dbReference>
<proteinExistence type="predicted"/>
<dbReference type="AlphaFoldDB" id="A0A291DD95"/>
<dbReference type="Pfam" id="PF14279">
    <property type="entry name" value="HNH_5"/>
    <property type="match status" value="1"/>
</dbReference>
<evidence type="ECO:0000313" key="3">
    <source>
        <dbReference type="Proteomes" id="UP000218628"/>
    </source>
</evidence>
<dbReference type="SMART" id="SM00507">
    <property type="entry name" value="HNHc"/>
    <property type="match status" value="1"/>
</dbReference>
<gene>
    <name evidence="2" type="ORF">CO690_00755</name>
</gene>